<evidence type="ECO:0000313" key="2">
    <source>
        <dbReference type="EMBL" id="TDS87664.1"/>
    </source>
</evidence>
<sequence>MGWQFSGSQTEANLSKEDAMTSQPRHRRPRYTEPAAFDQREGGADPAIISQAAHDTAHALVFHGRDSDDPEVTERFIRLAETEGIEAIAELWSDSPAHSLAGGLWRIYAIRAAVNKDPQRMSEYYQLGKTDSAPHAIAGVAEPPTAQEMNRLADLVLAGMYRGDIDSAFDRAGAFCRVIARGQALWAGGSERHSPESAQRLTERADQLLRTAEELESAARGCRAGTLD</sequence>
<keyword evidence="3" id="KW-1185">Reference proteome</keyword>
<comment type="caution">
    <text evidence="2">The sequence shown here is derived from an EMBL/GenBank/DDBJ whole genome shotgun (WGS) entry which is preliminary data.</text>
</comment>
<gene>
    <name evidence="2" type="ORF">EV640_101457</name>
</gene>
<proteinExistence type="predicted"/>
<reference evidence="2 3" key="1">
    <citation type="submission" date="2019-03" db="EMBL/GenBank/DDBJ databases">
        <title>Genomic Encyclopedia of Type Strains, Phase III (KMG-III): the genomes of soil and plant-associated and newly described type strains.</title>
        <authorList>
            <person name="Whitman W."/>
        </authorList>
    </citation>
    <scope>NUCLEOTIDE SEQUENCE [LARGE SCALE GENOMIC DNA]</scope>
    <source>
        <strain evidence="2 3">DSM 27373</strain>
    </source>
</reference>
<name>A0A4R7G813_9MICC</name>
<evidence type="ECO:0000256" key="1">
    <source>
        <dbReference type="SAM" id="MobiDB-lite"/>
    </source>
</evidence>
<feature type="region of interest" description="Disordered" evidence="1">
    <location>
        <begin position="1"/>
        <end position="31"/>
    </location>
</feature>
<organism evidence="2 3">
    <name type="scientific">Nesterenkonia aurantiaca</name>
    <dbReference type="NCBI Taxonomy" id="1436010"/>
    <lineage>
        <taxon>Bacteria</taxon>
        <taxon>Bacillati</taxon>
        <taxon>Actinomycetota</taxon>
        <taxon>Actinomycetes</taxon>
        <taxon>Micrococcales</taxon>
        <taxon>Micrococcaceae</taxon>
        <taxon>Nesterenkonia</taxon>
    </lineage>
</organism>
<dbReference type="Proteomes" id="UP000294506">
    <property type="component" value="Unassembled WGS sequence"/>
</dbReference>
<protein>
    <submittedName>
        <fullName evidence="2">Uncharacterized protein</fullName>
    </submittedName>
</protein>
<dbReference type="AlphaFoldDB" id="A0A4R7G813"/>
<dbReference type="EMBL" id="SOAN01000001">
    <property type="protein sequence ID" value="TDS87664.1"/>
    <property type="molecule type" value="Genomic_DNA"/>
</dbReference>
<feature type="compositionally biased region" description="Polar residues" evidence="1">
    <location>
        <begin position="1"/>
        <end position="13"/>
    </location>
</feature>
<accession>A0A4R7G813</accession>
<evidence type="ECO:0000313" key="3">
    <source>
        <dbReference type="Proteomes" id="UP000294506"/>
    </source>
</evidence>